<evidence type="ECO:0000313" key="4">
    <source>
        <dbReference type="Proteomes" id="UP000693970"/>
    </source>
</evidence>
<dbReference type="Proteomes" id="UP000693970">
    <property type="component" value="Unassembled WGS sequence"/>
</dbReference>
<keyword evidence="2" id="KW-1133">Transmembrane helix</keyword>
<keyword evidence="2" id="KW-0472">Membrane</keyword>
<feature type="region of interest" description="Disordered" evidence="1">
    <location>
        <begin position="1"/>
        <end position="43"/>
    </location>
</feature>
<gene>
    <name evidence="3" type="ORF">IV203_031127</name>
</gene>
<keyword evidence="4" id="KW-1185">Reference proteome</keyword>
<feature type="compositionally biased region" description="Basic residues" evidence="1">
    <location>
        <begin position="69"/>
        <end position="80"/>
    </location>
</feature>
<organism evidence="3 4">
    <name type="scientific">Nitzschia inconspicua</name>
    <dbReference type="NCBI Taxonomy" id="303405"/>
    <lineage>
        <taxon>Eukaryota</taxon>
        <taxon>Sar</taxon>
        <taxon>Stramenopiles</taxon>
        <taxon>Ochrophyta</taxon>
        <taxon>Bacillariophyta</taxon>
        <taxon>Bacillariophyceae</taxon>
        <taxon>Bacillariophycidae</taxon>
        <taxon>Bacillariales</taxon>
        <taxon>Bacillariaceae</taxon>
        <taxon>Nitzschia</taxon>
    </lineage>
</organism>
<dbReference type="EMBL" id="JAGRRH010000006">
    <property type="protein sequence ID" value="KAG7368384.1"/>
    <property type="molecule type" value="Genomic_DNA"/>
</dbReference>
<proteinExistence type="predicted"/>
<protein>
    <submittedName>
        <fullName evidence="3">Uncharacterized protein</fullName>
    </submittedName>
</protein>
<reference evidence="3" key="2">
    <citation type="submission" date="2021-04" db="EMBL/GenBank/DDBJ databases">
        <authorList>
            <person name="Podell S."/>
        </authorList>
    </citation>
    <scope>NUCLEOTIDE SEQUENCE</scope>
    <source>
        <strain evidence="3">Hildebrandi</strain>
    </source>
</reference>
<feature type="transmembrane region" description="Helical" evidence="2">
    <location>
        <begin position="207"/>
        <end position="227"/>
    </location>
</feature>
<reference evidence="3" key="1">
    <citation type="journal article" date="2021" name="Sci. Rep.">
        <title>Diploid genomic architecture of Nitzschia inconspicua, an elite biomass production diatom.</title>
        <authorList>
            <person name="Oliver A."/>
            <person name="Podell S."/>
            <person name="Pinowska A."/>
            <person name="Traller J.C."/>
            <person name="Smith S.R."/>
            <person name="McClure R."/>
            <person name="Beliaev A."/>
            <person name="Bohutskyi P."/>
            <person name="Hill E.A."/>
            <person name="Rabines A."/>
            <person name="Zheng H."/>
            <person name="Allen L.Z."/>
            <person name="Kuo A."/>
            <person name="Grigoriev I.V."/>
            <person name="Allen A.E."/>
            <person name="Hazlebeck D."/>
            <person name="Allen E.E."/>
        </authorList>
    </citation>
    <scope>NUCLEOTIDE SEQUENCE</scope>
    <source>
        <strain evidence="3">Hildebrandi</strain>
    </source>
</reference>
<comment type="caution">
    <text evidence="3">The sequence shown here is derived from an EMBL/GenBank/DDBJ whole genome shotgun (WGS) entry which is preliminary data.</text>
</comment>
<dbReference type="AlphaFoldDB" id="A0A9K3Q4U3"/>
<accession>A0A9K3Q4U3</accession>
<evidence type="ECO:0000256" key="2">
    <source>
        <dbReference type="SAM" id="Phobius"/>
    </source>
</evidence>
<evidence type="ECO:0000313" key="3">
    <source>
        <dbReference type="EMBL" id="KAG7368384.1"/>
    </source>
</evidence>
<feature type="compositionally biased region" description="Low complexity" evidence="1">
    <location>
        <begin position="22"/>
        <end position="36"/>
    </location>
</feature>
<keyword evidence="2" id="KW-0812">Transmembrane</keyword>
<name>A0A9K3Q4U3_9STRA</name>
<feature type="compositionally biased region" description="Low complexity" evidence="1">
    <location>
        <begin position="59"/>
        <end position="68"/>
    </location>
</feature>
<evidence type="ECO:0000256" key="1">
    <source>
        <dbReference type="SAM" id="MobiDB-lite"/>
    </source>
</evidence>
<sequence>MSRIQSEDPFQGEIYDEEAYLSSSPSAPPSQCSSSSNGYNNGIHDEQLQVFGDVLRQSLSTRQQQQRQQPHHHCHQKQQQHSRSMFSSFWTTDPKHETETTTLHTGSGVSIQKNIIDNVNEEGKSFSTIATSPTVQDDAGSDNLHDVITQRQVQNLLVLLRNRLLSCWMIPTNERQDLLELGPNDDCRPHTVDGVTMRWNWDRIIKLLTVLVALEMILVVSLLVALVGQNAKRQDKL</sequence>
<feature type="region of interest" description="Disordered" evidence="1">
    <location>
        <begin position="59"/>
        <end position="86"/>
    </location>
</feature>